<protein>
    <submittedName>
        <fullName evidence="1">Uncharacterized protein</fullName>
    </submittedName>
</protein>
<evidence type="ECO:0000313" key="2">
    <source>
        <dbReference type="Proteomes" id="UP000011769"/>
    </source>
</evidence>
<name>A0ABP2T0C6_9STRE</name>
<sequence length="304" mass="35980">MYLNQSRIRSTKKLLNDIEENQKFYLGVRLKGETLEIIKQKLNCADIQEGQIIFPNPFNGIMSERNAIGEFIPQKDQPKETAYRSQSWETKDWGGYTHSGTSYVPYKRYPRLFIEPKEFKYVVISDEEGNQYFILTQKFENNKNDNENILFGANLTLEIFNEVGIFIMDSNQNFIDTSSFETVNWEIIPKGELIWESFNTKTTENLSKSEQILIQERFDYINSFEPDSVRQGIGGYTGYLIFEFTDKNLFIFDSILYGDAMYIFKDDWVNVSKLTKREIVRNNLAEERIIHNRHWKNKLTRYLK</sequence>
<evidence type="ECO:0000313" key="1">
    <source>
        <dbReference type="EMBL" id="EMG25912.1"/>
    </source>
</evidence>
<keyword evidence="2" id="KW-1185">Reference proteome</keyword>
<reference evidence="1 2" key="1">
    <citation type="journal article" date="2013" name="PLoS ONE">
        <title>Comparative Genomic Characterization of Three Streptococcus parauberis Strains in Fish Pathogen, as Assessed by Wide-Genome Analyses.</title>
        <authorList>
            <person name="Nho S.W."/>
            <person name="Hikima J."/>
            <person name="Park S.B."/>
            <person name="Jang H.B."/>
            <person name="Cha I.S."/>
            <person name="Yasuike M."/>
            <person name="Nakamura Y."/>
            <person name="Fujiwara A."/>
            <person name="Sano M."/>
            <person name="Kanai K."/>
            <person name="Kondo H."/>
            <person name="Hirono I."/>
            <person name="Takeyama H."/>
            <person name="Aoki T."/>
            <person name="Jung T.S."/>
        </authorList>
    </citation>
    <scope>NUCLEOTIDE SEQUENCE [LARGE SCALE GENOMIC DNA]</scope>
    <source>
        <strain evidence="1 2">KRS-02083</strain>
    </source>
</reference>
<accession>A0ABP2T0C6</accession>
<dbReference type="RefSeq" id="WP_003107986.1">
    <property type="nucleotide sequence ID" value="NZ_ALYM01000002.1"/>
</dbReference>
<organism evidence="1 2">
    <name type="scientific">Streptococcus parauberis KRS-02083</name>
    <dbReference type="NCBI Taxonomy" id="1207545"/>
    <lineage>
        <taxon>Bacteria</taxon>
        <taxon>Bacillati</taxon>
        <taxon>Bacillota</taxon>
        <taxon>Bacilli</taxon>
        <taxon>Lactobacillales</taxon>
        <taxon>Streptococcaceae</taxon>
        <taxon>Streptococcus</taxon>
    </lineage>
</organism>
<proteinExistence type="predicted"/>
<dbReference type="Proteomes" id="UP000011769">
    <property type="component" value="Unassembled WGS sequence"/>
</dbReference>
<comment type="caution">
    <text evidence="1">The sequence shown here is derived from an EMBL/GenBank/DDBJ whole genome shotgun (WGS) entry which is preliminary data.</text>
</comment>
<dbReference type="EMBL" id="ALYM01000002">
    <property type="protein sequence ID" value="EMG25912.1"/>
    <property type="molecule type" value="Genomic_DNA"/>
</dbReference>
<gene>
    <name evidence="1" type="ORF">SPJ1_0589</name>
</gene>